<dbReference type="EMBL" id="JASBNA010000028">
    <property type="protein sequence ID" value="KAK7683889.1"/>
    <property type="molecule type" value="Genomic_DNA"/>
</dbReference>
<dbReference type="PANTHER" id="PTHR21024:SF0">
    <property type="entry name" value="ELECTRON TRANSFER FLAVOPROTEIN REGULATORY FACTOR 1"/>
    <property type="match status" value="1"/>
</dbReference>
<accession>A0AAW0G0F0</accession>
<keyword evidence="2" id="KW-1185">Reference proteome</keyword>
<organism evidence="1 2">
    <name type="scientific">Cerrena zonata</name>
    <dbReference type="NCBI Taxonomy" id="2478898"/>
    <lineage>
        <taxon>Eukaryota</taxon>
        <taxon>Fungi</taxon>
        <taxon>Dikarya</taxon>
        <taxon>Basidiomycota</taxon>
        <taxon>Agaricomycotina</taxon>
        <taxon>Agaricomycetes</taxon>
        <taxon>Polyporales</taxon>
        <taxon>Cerrenaceae</taxon>
        <taxon>Cerrena</taxon>
    </lineage>
</organism>
<evidence type="ECO:0000313" key="2">
    <source>
        <dbReference type="Proteomes" id="UP001385951"/>
    </source>
</evidence>
<dbReference type="GO" id="GO:0090324">
    <property type="term" value="P:negative regulation of oxidative phosphorylation"/>
    <property type="evidence" value="ECO:0007669"/>
    <property type="project" value="InterPro"/>
</dbReference>
<evidence type="ECO:0000313" key="1">
    <source>
        <dbReference type="EMBL" id="KAK7683889.1"/>
    </source>
</evidence>
<dbReference type="GO" id="GO:0022904">
    <property type="term" value="P:respiratory electron transport chain"/>
    <property type="evidence" value="ECO:0007669"/>
    <property type="project" value="TreeGrafter"/>
</dbReference>
<dbReference type="PANTHER" id="PTHR21024">
    <property type="entry name" value="GROWTH HORMONE-INDUCIBLE SOLUBLE PROTEIN-RELATED"/>
    <property type="match status" value="1"/>
</dbReference>
<gene>
    <name evidence="1" type="ORF">QCA50_012860</name>
</gene>
<sequence>MDSNADIDIIDYIRQLFKTLVYMGKDYPVDLGGYPKFIEMAKRGFRNTRVENDHDLTQALAKGNYIIKELESLYFLKKYRYLKRTYKE</sequence>
<dbReference type="GO" id="GO:0005739">
    <property type="term" value="C:mitochondrion"/>
    <property type="evidence" value="ECO:0007669"/>
    <property type="project" value="TreeGrafter"/>
</dbReference>
<proteinExistence type="predicted"/>
<name>A0AAW0G0F0_9APHY</name>
<dbReference type="InterPro" id="IPR052000">
    <property type="entry name" value="ETFRF1"/>
</dbReference>
<comment type="caution">
    <text evidence="1">The sequence shown here is derived from an EMBL/GenBank/DDBJ whole genome shotgun (WGS) entry which is preliminary data.</text>
</comment>
<evidence type="ECO:0008006" key="3">
    <source>
        <dbReference type="Google" id="ProtNLM"/>
    </source>
</evidence>
<reference evidence="1 2" key="1">
    <citation type="submission" date="2022-09" db="EMBL/GenBank/DDBJ databases">
        <authorList>
            <person name="Palmer J.M."/>
        </authorList>
    </citation>
    <scope>NUCLEOTIDE SEQUENCE [LARGE SCALE GENOMIC DNA]</scope>
    <source>
        <strain evidence="1 2">DSM 7382</strain>
    </source>
</reference>
<protein>
    <recommendedName>
        <fullName evidence="3">LYR motif-containing protein 5</fullName>
    </recommendedName>
</protein>
<dbReference type="Proteomes" id="UP001385951">
    <property type="component" value="Unassembled WGS sequence"/>
</dbReference>
<dbReference type="AlphaFoldDB" id="A0AAW0G0F0"/>